<accession>A0A8X7P0T2</accession>
<evidence type="ECO:0000313" key="1">
    <source>
        <dbReference type="EMBL" id="KAG2242257.1"/>
    </source>
</evidence>
<dbReference type="Proteomes" id="UP000886595">
    <property type="component" value="Unassembled WGS sequence"/>
</dbReference>
<protein>
    <submittedName>
        <fullName evidence="1">Uncharacterized protein</fullName>
    </submittedName>
</protein>
<keyword evidence="2" id="KW-1185">Reference proteome</keyword>
<reference evidence="1 2" key="1">
    <citation type="submission" date="2020-02" db="EMBL/GenBank/DDBJ databases">
        <authorList>
            <person name="Ma Q."/>
            <person name="Huang Y."/>
            <person name="Song X."/>
            <person name="Pei D."/>
        </authorList>
    </citation>
    <scope>NUCLEOTIDE SEQUENCE [LARGE SCALE GENOMIC DNA]</scope>
    <source>
        <strain evidence="1">Sxm20200214</strain>
        <tissue evidence="1">Leaf</tissue>
    </source>
</reference>
<sequence length="169" mass="19516">QEEKSKKATPNLRPSSSSFKLCFCSERMGEGGDTGGRKTTEEMKRKAIAETIKLQRRRLFIDIAIPIMQELPPTRLARFLAVDTEWRETISSERFEKEYLSRAEKKPKILFVSTSDSKTDETYHHMFRSLLKKADESSKLPLTLRRGATLRSDVTYQISQSIYTDSLLF</sequence>
<organism evidence="1 2">
    <name type="scientific">Brassica carinata</name>
    <name type="common">Ethiopian mustard</name>
    <name type="synonym">Abyssinian cabbage</name>
    <dbReference type="NCBI Taxonomy" id="52824"/>
    <lineage>
        <taxon>Eukaryota</taxon>
        <taxon>Viridiplantae</taxon>
        <taxon>Streptophyta</taxon>
        <taxon>Embryophyta</taxon>
        <taxon>Tracheophyta</taxon>
        <taxon>Spermatophyta</taxon>
        <taxon>Magnoliopsida</taxon>
        <taxon>eudicotyledons</taxon>
        <taxon>Gunneridae</taxon>
        <taxon>Pentapetalae</taxon>
        <taxon>rosids</taxon>
        <taxon>malvids</taxon>
        <taxon>Brassicales</taxon>
        <taxon>Brassicaceae</taxon>
        <taxon>Brassiceae</taxon>
        <taxon>Brassica</taxon>
    </lineage>
</organism>
<proteinExistence type="predicted"/>
<comment type="caution">
    <text evidence="1">The sequence shown here is derived from an EMBL/GenBank/DDBJ whole genome shotgun (WGS) entry which is preliminary data.</text>
</comment>
<evidence type="ECO:0000313" key="2">
    <source>
        <dbReference type="Proteomes" id="UP000886595"/>
    </source>
</evidence>
<name>A0A8X7P0T2_BRACI</name>
<feature type="non-terminal residue" evidence="1">
    <location>
        <position position="1"/>
    </location>
</feature>
<dbReference type="AlphaFoldDB" id="A0A8X7P0T2"/>
<gene>
    <name evidence="1" type="ORF">Bca52824_095899</name>
</gene>
<dbReference type="EMBL" id="JAAMPC010000565">
    <property type="protein sequence ID" value="KAG2242257.1"/>
    <property type="molecule type" value="Genomic_DNA"/>
</dbReference>